<sequence>MPSRKPTPRKTHSEINVEGSSGMKVSQPTSPKSHNQPYNSEKSSEQSIWANITLLLLKKDKPLGSTSDTMPVDTSASDNDSDKIHLDQSRDDADQAVARVQDILRTLSTSHSTPLRSSARTAARQRDVSTSTEDPTSSNTLSANLFHLGVEPDLFKKPMNLIEEGIELFRRLDDSFRKLGKKCQQWKATMKLREEKERKEVEKN</sequence>
<reference evidence="2" key="1">
    <citation type="submission" date="2022-12" db="EMBL/GenBank/DDBJ databases">
        <authorList>
            <person name="Petersen C."/>
        </authorList>
    </citation>
    <scope>NUCLEOTIDE SEQUENCE</scope>
    <source>
        <strain evidence="2">IBT 29677</strain>
    </source>
</reference>
<comment type="caution">
    <text evidence="2">The sequence shown here is derived from an EMBL/GenBank/DDBJ whole genome shotgun (WGS) entry which is preliminary data.</text>
</comment>
<feature type="compositionally biased region" description="Polar residues" evidence="1">
    <location>
        <begin position="106"/>
        <end position="120"/>
    </location>
</feature>
<dbReference type="GeneID" id="81369630"/>
<protein>
    <submittedName>
        <fullName evidence="2">Uncharacterized protein</fullName>
    </submittedName>
</protein>
<evidence type="ECO:0000313" key="3">
    <source>
        <dbReference type="Proteomes" id="UP001147747"/>
    </source>
</evidence>
<feature type="compositionally biased region" description="Polar residues" evidence="1">
    <location>
        <begin position="128"/>
        <end position="140"/>
    </location>
</feature>
<evidence type="ECO:0000313" key="2">
    <source>
        <dbReference type="EMBL" id="KAJ5397900.1"/>
    </source>
</evidence>
<keyword evidence="3" id="KW-1185">Reference proteome</keyword>
<organism evidence="2 3">
    <name type="scientific">Penicillium cosmopolitanum</name>
    <dbReference type="NCBI Taxonomy" id="1131564"/>
    <lineage>
        <taxon>Eukaryota</taxon>
        <taxon>Fungi</taxon>
        <taxon>Dikarya</taxon>
        <taxon>Ascomycota</taxon>
        <taxon>Pezizomycotina</taxon>
        <taxon>Eurotiomycetes</taxon>
        <taxon>Eurotiomycetidae</taxon>
        <taxon>Eurotiales</taxon>
        <taxon>Aspergillaceae</taxon>
        <taxon>Penicillium</taxon>
    </lineage>
</organism>
<gene>
    <name evidence="2" type="ORF">N7509_006013</name>
</gene>
<reference evidence="2" key="2">
    <citation type="journal article" date="2023" name="IMA Fungus">
        <title>Comparative genomic study of the Penicillium genus elucidates a diverse pangenome and 15 lateral gene transfer events.</title>
        <authorList>
            <person name="Petersen C."/>
            <person name="Sorensen T."/>
            <person name="Nielsen M.R."/>
            <person name="Sondergaard T.E."/>
            <person name="Sorensen J.L."/>
            <person name="Fitzpatrick D.A."/>
            <person name="Frisvad J.C."/>
            <person name="Nielsen K.L."/>
        </authorList>
    </citation>
    <scope>NUCLEOTIDE SEQUENCE</scope>
    <source>
        <strain evidence="2">IBT 29677</strain>
    </source>
</reference>
<evidence type="ECO:0000256" key="1">
    <source>
        <dbReference type="SAM" id="MobiDB-lite"/>
    </source>
</evidence>
<feature type="region of interest" description="Disordered" evidence="1">
    <location>
        <begin position="60"/>
        <end position="94"/>
    </location>
</feature>
<dbReference type="RefSeq" id="XP_056489952.1">
    <property type="nucleotide sequence ID" value="XM_056630650.1"/>
</dbReference>
<feature type="compositionally biased region" description="Basic and acidic residues" evidence="1">
    <location>
        <begin position="80"/>
        <end position="93"/>
    </location>
</feature>
<name>A0A9W9W3F7_9EURO</name>
<feature type="region of interest" description="Disordered" evidence="1">
    <location>
        <begin position="106"/>
        <end position="140"/>
    </location>
</feature>
<feature type="compositionally biased region" description="Basic residues" evidence="1">
    <location>
        <begin position="1"/>
        <end position="10"/>
    </location>
</feature>
<proteinExistence type="predicted"/>
<dbReference type="EMBL" id="JAPZBU010000006">
    <property type="protein sequence ID" value="KAJ5397900.1"/>
    <property type="molecule type" value="Genomic_DNA"/>
</dbReference>
<dbReference type="AlphaFoldDB" id="A0A9W9W3F7"/>
<feature type="compositionally biased region" description="Polar residues" evidence="1">
    <location>
        <begin position="64"/>
        <end position="78"/>
    </location>
</feature>
<feature type="region of interest" description="Disordered" evidence="1">
    <location>
        <begin position="1"/>
        <end position="45"/>
    </location>
</feature>
<accession>A0A9W9W3F7</accession>
<dbReference type="Proteomes" id="UP001147747">
    <property type="component" value="Unassembled WGS sequence"/>
</dbReference>
<feature type="compositionally biased region" description="Polar residues" evidence="1">
    <location>
        <begin position="23"/>
        <end position="45"/>
    </location>
</feature>